<evidence type="ECO:0000313" key="2">
    <source>
        <dbReference type="EMBL" id="AZQ65634.1"/>
    </source>
</evidence>
<dbReference type="Proteomes" id="UP000267268">
    <property type="component" value="Plasmid unnamed1"/>
</dbReference>
<dbReference type="InterPro" id="IPR047951">
    <property type="entry name" value="Transpos_ISL3"/>
</dbReference>
<gene>
    <name evidence="2" type="ORF">EI427_25705</name>
</gene>
<dbReference type="AlphaFoldDB" id="A0A3S9PBQ8"/>
<name>A0A3S9PBQ8_9BACT</name>
<sequence>MWVPQAEQISDRWHLLDNLSAVIRSYLEGYKSDIRTVCENISANEHEKLKSTLLSQKIELPDTKYSALFKKVKELQKEGKLSQRVIAKELGMNRDAVGRYFKLDAYPRNFSEPIDEKKYSSFIRKLWKNGERSAKEIWRKIKEKGYSRDYPHFYRYVQHHVKTHVDIPPLKIKYPTMNQVNRCLFLHSNERTTEESIFIEALYDKIPHLEKLRKRYFEYRNIFLSKLPDKLPTWLVSAKELSIEGLIRLVGGIERDMEAVKNAAIYELTNGQVEGQVNKLKMIKRKGYGRAKLPFLEKQMMILNEL</sequence>
<geneLocation type="plasmid" evidence="2">
    <name>unnamed1</name>
</geneLocation>
<dbReference type="KEGG" id="fll:EI427_25705"/>
<dbReference type="Pfam" id="PF01610">
    <property type="entry name" value="DDE_Tnp_ISL3"/>
    <property type="match status" value="1"/>
</dbReference>
<dbReference type="EMBL" id="CP034564">
    <property type="protein sequence ID" value="AZQ65634.1"/>
    <property type="molecule type" value="Genomic_DNA"/>
</dbReference>
<proteinExistence type="predicted"/>
<evidence type="ECO:0000313" key="3">
    <source>
        <dbReference type="Proteomes" id="UP000267268"/>
    </source>
</evidence>
<organism evidence="2 3">
    <name type="scientific">Flammeovirga pectinis</name>
    <dbReference type="NCBI Taxonomy" id="2494373"/>
    <lineage>
        <taxon>Bacteria</taxon>
        <taxon>Pseudomonadati</taxon>
        <taxon>Bacteroidota</taxon>
        <taxon>Cytophagia</taxon>
        <taxon>Cytophagales</taxon>
        <taxon>Flammeovirgaceae</taxon>
        <taxon>Flammeovirga</taxon>
    </lineage>
</organism>
<feature type="domain" description="Transposase IS204/IS1001/IS1096/IS1165 DDE" evidence="1">
    <location>
        <begin position="179"/>
        <end position="289"/>
    </location>
</feature>
<keyword evidence="3" id="KW-1185">Reference proteome</keyword>
<reference evidence="2 3" key="1">
    <citation type="submission" date="2018-12" db="EMBL/GenBank/DDBJ databases">
        <title>Flammeovirga pectinis sp. nov., isolated from the gut of the Korean scallop, Patinopecten yessoensis.</title>
        <authorList>
            <person name="Bae J.-W."/>
            <person name="Jeong Y.-S."/>
            <person name="Kang W."/>
        </authorList>
    </citation>
    <scope>NUCLEOTIDE SEQUENCE [LARGE SCALE GENOMIC DNA]</scope>
    <source>
        <strain evidence="2 3">L12M1</strain>
        <plasmid evidence="2 3">unnamed1</plasmid>
    </source>
</reference>
<keyword evidence="2" id="KW-0614">Plasmid</keyword>
<evidence type="ECO:0000259" key="1">
    <source>
        <dbReference type="Pfam" id="PF01610"/>
    </source>
</evidence>
<dbReference type="OrthoDB" id="3238779at2"/>
<dbReference type="InterPro" id="IPR002560">
    <property type="entry name" value="Transposase_DDE"/>
</dbReference>
<dbReference type="PANTHER" id="PTHR33498">
    <property type="entry name" value="TRANSPOSASE FOR INSERTION SEQUENCE ELEMENT IS1557"/>
    <property type="match status" value="1"/>
</dbReference>
<accession>A0A3S9PBQ8</accession>
<dbReference type="PANTHER" id="PTHR33498:SF1">
    <property type="entry name" value="TRANSPOSASE FOR INSERTION SEQUENCE ELEMENT IS1557"/>
    <property type="match status" value="1"/>
</dbReference>
<protein>
    <submittedName>
        <fullName evidence="2">Transposase</fullName>
    </submittedName>
</protein>